<name>W9VME4_9EURO</name>
<dbReference type="InterPro" id="IPR052895">
    <property type="entry name" value="HetReg/Transcr_Mod"/>
</dbReference>
<dbReference type="InterPro" id="IPR010730">
    <property type="entry name" value="HET"/>
</dbReference>
<feature type="domain" description="Heterokaryon incompatibility" evidence="2">
    <location>
        <begin position="38"/>
        <end position="208"/>
    </location>
</feature>
<keyword evidence="4" id="KW-1185">Reference proteome</keyword>
<dbReference type="VEuPathDB" id="FungiDB:A1O7_07176"/>
<organism evidence="3 4">
    <name type="scientific">Cladophialophora yegresii CBS 114405</name>
    <dbReference type="NCBI Taxonomy" id="1182544"/>
    <lineage>
        <taxon>Eukaryota</taxon>
        <taxon>Fungi</taxon>
        <taxon>Dikarya</taxon>
        <taxon>Ascomycota</taxon>
        <taxon>Pezizomycotina</taxon>
        <taxon>Eurotiomycetes</taxon>
        <taxon>Chaetothyriomycetidae</taxon>
        <taxon>Chaetothyriales</taxon>
        <taxon>Herpotrichiellaceae</taxon>
        <taxon>Cladophialophora</taxon>
    </lineage>
</organism>
<feature type="region of interest" description="Disordered" evidence="1">
    <location>
        <begin position="278"/>
        <end position="297"/>
    </location>
</feature>
<proteinExistence type="predicted"/>
<comment type="caution">
    <text evidence="3">The sequence shown here is derived from an EMBL/GenBank/DDBJ whole genome shotgun (WGS) entry which is preliminary data.</text>
</comment>
<dbReference type="Pfam" id="PF06985">
    <property type="entry name" value="HET"/>
    <property type="match status" value="1"/>
</dbReference>
<evidence type="ECO:0000313" key="4">
    <source>
        <dbReference type="Proteomes" id="UP000019473"/>
    </source>
</evidence>
<dbReference type="GeneID" id="19181751"/>
<accession>W9VME4</accession>
<dbReference type="PANTHER" id="PTHR24148">
    <property type="entry name" value="ANKYRIN REPEAT DOMAIN-CONTAINING PROTEIN 39 HOMOLOG-RELATED"/>
    <property type="match status" value="1"/>
</dbReference>
<dbReference type="HOGENOM" id="CLU_004184_6_0_1"/>
<evidence type="ECO:0000313" key="3">
    <source>
        <dbReference type="EMBL" id="EXJ56832.1"/>
    </source>
</evidence>
<dbReference type="OrthoDB" id="4146092at2759"/>
<evidence type="ECO:0000256" key="1">
    <source>
        <dbReference type="SAM" id="MobiDB-lite"/>
    </source>
</evidence>
<gene>
    <name evidence="3" type="ORF">A1O7_07176</name>
</gene>
<dbReference type="PANTHER" id="PTHR24148:SF64">
    <property type="entry name" value="HETEROKARYON INCOMPATIBILITY DOMAIN-CONTAINING PROTEIN"/>
    <property type="match status" value="1"/>
</dbReference>
<dbReference type="STRING" id="1182544.W9VME4"/>
<protein>
    <recommendedName>
        <fullName evidence="2">Heterokaryon incompatibility domain-containing protein</fullName>
    </recommendedName>
</protein>
<dbReference type="Proteomes" id="UP000019473">
    <property type="component" value="Unassembled WGS sequence"/>
</dbReference>
<dbReference type="EMBL" id="AMGW01000005">
    <property type="protein sequence ID" value="EXJ56832.1"/>
    <property type="molecule type" value="Genomic_DNA"/>
</dbReference>
<dbReference type="AlphaFoldDB" id="W9VME4"/>
<sequence length="297" mass="34415">MPRTLYQPLGNEEIRLLTIHSQSNFSLETVCVKETPGYHAVSYCWGEAHDLCHVRVNGYEVPLRRHVAVMLDSLYRHHRVTRVWLDMLCINQDDEAEKSKQVSMMGEIFRRAMGAYAWLGEADSDTDCIFDVLREFRKRKMELELPAGLDAAEQLSCHRELFRDIYVERGGSLPEARASDDERLHEEFNWLRPLYIRPFWSRVWIVQELILAKDVIVCCGAKCIDLHDIYGLSLDWGSFEQGFYDVQPDYTALIEIAKSFPPLVPKQEDPVMELDLPDQTMTTGQHPEVSTVDSEYI</sequence>
<dbReference type="RefSeq" id="XP_007759366.1">
    <property type="nucleotide sequence ID" value="XM_007761176.1"/>
</dbReference>
<reference evidence="3 4" key="1">
    <citation type="submission" date="2013-03" db="EMBL/GenBank/DDBJ databases">
        <title>The Genome Sequence of Cladophialophora yegresii CBS 114405.</title>
        <authorList>
            <consortium name="The Broad Institute Genomics Platform"/>
            <person name="Cuomo C."/>
            <person name="de Hoog S."/>
            <person name="Gorbushina A."/>
            <person name="Walker B."/>
            <person name="Young S.K."/>
            <person name="Zeng Q."/>
            <person name="Gargeya S."/>
            <person name="Fitzgerald M."/>
            <person name="Haas B."/>
            <person name="Abouelleil A."/>
            <person name="Allen A.W."/>
            <person name="Alvarado L."/>
            <person name="Arachchi H.M."/>
            <person name="Berlin A.M."/>
            <person name="Chapman S.B."/>
            <person name="Gainer-Dewar J."/>
            <person name="Goldberg J."/>
            <person name="Griggs A."/>
            <person name="Gujja S."/>
            <person name="Hansen M."/>
            <person name="Howarth C."/>
            <person name="Imamovic A."/>
            <person name="Ireland A."/>
            <person name="Larimer J."/>
            <person name="McCowan C."/>
            <person name="Murphy C."/>
            <person name="Pearson M."/>
            <person name="Poon T.W."/>
            <person name="Priest M."/>
            <person name="Roberts A."/>
            <person name="Saif S."/>
            <person name="Shea T."/>
            <person name="Sisk P."/>
            <person name="Sykes S."/>
            <person name="Wortman J."/>
            <person name="Nusbaum C."/>
            <person name="Birren B."/>
        </authorList>
    </citation>
    <scope>NUCLEOTIDE SEQUENCE [LARGE SCALE GENOMIC DNA]</scope>
    <source>
        <strain evidence="3 4">CBS 114405</strain>
    </source>
</reference>
<evidence type="ECO:0000259" key="2">
    <source>
        <dbReference type="Pfam" id="PF06985"/>
    </source>
</evidence>